<evidence type="ECO:0000313" key="1">
    <source>
        <dbReference type="EMBL" id="PWF23212.1"/>
    </source>
</evidence>
<protein>
    <submittedName>
        <fullName evidence="1">Uncharacterized protein</fullName>
    </submittedName>
</protein>
<proteinExistence type="predicted"/>
<dbReference type="AlphaFoldDB" id="A0A2V1JXL5"/>
<organism evidence="1 2">
    <name type="scientific">Corticimicrobacter populi</name>
    <dbReference type="NCBI Taxonomy" id="2175229"/>
    <lineage>
        <taxon>Bacteria</taxon>
        <taxon>Pseudomonadati</taxon>
        <taxon>Pseudomonadota</taxon>
        <taxon>Betaproteobacteria</taxon>
        <taxon>Burkholderiales</taxon>
        <taxon>Alcaligenaceae</taxon>
        <taxon>Corticimicrobacter</taxon>
    </lineage>
</organism>
<dbReference type="Proteomes" id="UP000245212">
    <property type="component" value="Unassembled WGS sequence"/>
</dbReference>
<dbReference type="EMBL" id="QETA01000003">
    <property type="protein sequence ID" value="PWF23212.1"/>
    <property type="molecule type" value="Genomic_DNA"/>
</dbReference>
<comment type="caution">
    <text evidence="1">The sequence shown here is derived from an EMBL/GenBank/DDBJ whole genome shotgun (WGS) entry which is preliminary data.</text>
</comment>
<name>A0A2V1JXL5_9BURK</name>
<gene>
    <name evidence="1" type="ORF">DD235_09490</name>
</gene>
<evidence type="ECO:0000313" key="2">
    <source>
        <dbReference type="Proteomes" id="UP000245212"/>
    </source>
</evidence>
<keyword evidence="2" id="KW-1185">Reference proteome</keyword>
<accession>A0A2V1JXL5</accession>
<dbReference type="RefSeq" id="WP_109061825.1">
    <property type="nucleotide sequence ID" value="NZ_QETA01000003.1"/>
</dbReference>
<sequence length="81" mass="8957">MFHQDDNDEAFAPCDAPFPGWTAPQYVVTQHVEAALTAAVRLAGKVLEQPSEAAIMQIFQTMMDRTAFGKHTYDDTSSSIH</sequence>
<reference evidence="2" key="1">
    <citation type="submission" date="2018-05" db="EMBL/GenBank/DDBJ databases">
        <authorList>
            <person name="Li Y."/>
        </authorList>
    </citation>
    <scope>NUCLEOTIDE SEQUENCE [LARGE SCALE GENOMIC DNA]</scope>
    <source>
        <strain evidence="2">3d-2-2</strain>
    </source>
</reference>